<reference evidence="1" key="2">
    <citation type="journal article" date="2015" name="Fish Shellfish Immunol.">
        <title>Early steps in the European eel (Anguilla anguilla)-Vibrio vulnificus interaction in the gills: Role of the RtxA13 toxin.</title>
        <authorList>
            <person name="Callol A."/>
            <person name="Pajuelo D."/>
            <person name="Ebbesson L."/>
            <person name="Teles M."/>
            <person name="MacKenzie S."/>
            <person name="Amaro C."/>
        </authorList>
    </citation>
    <scope>NUCLEOTIDE SEQUENCE</scope>
</reference>
<proteinExistence type="predicted"/>
<organism evidence="1">
    <name type="scientific">Anguilla anguilla</name>
    <name type="common">European freshwater eel</name>
    <name type="synonym">Muraena anguilla</name>
    <dbReference type="NCBI Taxonomy" id="7936"/>
    <lineage>
        <taxon>Eukaryota</taxon>
        <taxon>Metazoa</taxon>
        <taxon>Chordata</taxon>
        <taxon>Craniata</taxon>
        <taxon>Vertebrata</taxon>
        <taxon>Euteleostomi</taxon>
        <taxon>Actinopterygii</taxon>
        <taxon>Neopterygii</taxon>
        <taxon>Teleostei</taxon>
        <taxon>Anguilliformes</taxon>
        <taxon>Anguillidae</taxon>
        <taxon>Anguilla</taxon>
    </lineage>
</organism>
<sequence>MKWQLYYGVDSTLKAIQTAINIFQAIVAFHCSSDSKKENSIEVASSQKVADISLLVSLDHNISVAYYYSV</sequence>
<dbReference type="AlphaFoldDB" id="A0A0E9XKA7"/>
<accession>A0A0E9XKA7</accession>
<reference evidence="1" key="1">
    <citation type="submission" date="2014-11" db="EMBL/GenBank/DDBJ databases">
        <authorList>
            <person name="Amaro Gonzalez C."/>
        </authorList>
    </citation>
    <scope>NUCLEOTIDE SEQUENCE</scope>
</reference>
<dbReference type="EMBL" id="GBXM01005400">
    <property type="protein sequence ID" value="JAI03178.1"/>
    <property type="molecule type" value="Transcribed_RNA"/>
</dbReference>
<protein>
    <submittedName>
        <fullName evidence="1">Uncharacterized protein</fullName>
    </submittedName>
</protein>
<name>A0A0E9XKA7_ANGAN</name>
<evidence type="ECO:0000313" key="1">
    <source>
        <dbReference type="EMBL" id="JAI03178.1"/>
    </source>
</evidence>